<dbReference type="EMBL" id="GBXM01009963">
    <property type="protein sequence ID" value="JAH98614.1"/>
    <property type="molecule type" value="Transcribed_RNA"/>
</dbReference>
<protein>
    <submittedName>
        <fullName evidence="1">Uncharacterized protein</fullName>
    </submittedName>
</protein>
<organism evidence="1">
    <name type="scientific">Anguilla anguilla</name>
    <name type="common">European freshwater eel</name>
    <name type="synonym">Muraena anguilla</name>
    <dbReference type="NCBI Taxonomy" id="7936"/>
    <lineage>
        <taxon>Eukaryota</taxon>
        <taxon>Metazoa</taxon>
        <taxon>Chordata</taxon>
        <taxon>Craniata</taxon>
        <taxon>Vertebrata</taxon>
        <taxon>Euteleostomi</taxon>
        <taxon>Actinopterygii</taxon>
        <taxon>Neopterygii</taxon>
        <taxon>Teleostei</taxon>
        <taxon>Anguilliformes</taxon>
        <taxon>Anguillidae</taxon>
        <taxon>Anguilla</taxon>
    </lineage>
</organism>
<dbReference type="AlphaFoldDB" id="A0A0E9X7M0"/>
<sequence length="85" mass="10086">MCDTVQFTWHWGTEEHIFIKIHRCLSVHTCHTHSPHMPCGKCVINVLLLCDHFPAKEKNRDNMFAKLNGFLCKTLYISLYIPVWW</sequence>
<proteinExistence type="predicted"/>
<accession>A0A0E9X7M0</accession>
<reference evidence="1" key="2">
    <citation type="journal article" date="2015" name="Fish Shellfish Immunol.">
        <title>Early steps in the European eel (Anguilla anguilla)-Vibrio vulnificus interaction in the gills: Role of the RtxA13 toxin.</title>
        <authorList>
            <person name="Callol A."/>
            <person name="Pajuelo D."/>
            <person name="Ebbesson L."/>
            <person name="Teles M."/>
            <person name="MacKenzie S."/>
            <person name="Amaro C."/>
        </authorList>
    </citation>
    <scope>NUCLEOTIDE SEQUENCE</scope>
</reference>
<reference evidence="1" key="1">
    <citation type="submission" date="2014-11" db="EMBL/GenBank/DDBJ databases">
        <authorList>
            <person name="Amaro Gonzalez C."/>
        </authorList>
    </citation>
    <scope>NUCLEOTIDE SEQUENCE</scope>
</reference>
<name>A0A0E9X7M0_ANGAN</name>
<evidence type="ECO:0000313" key="1">
    <source>
        <dbReference type="EMBL" id="JAH98614.1"/>
    </source>
</evidence>